<evidence type="ECO:0000256" key="1">
    <source>
        <dbReference type="ARBA" id="ARBA00004123"/>
    </source>
</evidence>
<dbReference type="GO" id="GO:0000978">
    <property type="term" value="F:RNA polymerase II cis-regulatory region sequence-specific DNA binding"/>
    <property type="evidence" value="ECO:0007669"/>
    <property type="project" value="TreeGrafter"/>
</dbReference>
<feature type="compositionally biased region" description="Basic and acidic residues" evidence="15">
    <location>
        <begin position="1922"/>
        <end position="1933"/>
    </location>
</feature>
<feature type="region of interest" description="Disordered" evidence="15">
    <location>
        <begin position="414"/>
        <end position="447"/>
    </location>
</feature>
<dbReference type="InterPro" id="IPR013087">
    <property type="entry name" value="Znf_C2H2_type"/>
</dbReference>
<feature type="compositionally biased region" description="Polar residues" evidence="15">
    <location>
        <begin position="1514"/>
        <end position="1526"/>
    </location>
</feature>
<dbReference type="Gene3D" id="3.30.160.60">
    <property type="entry name" value="Classic Zinc Finger"/>
    <property type="match status" value="5"/>
</dbReference>
<feature type="DNA-binding region" description="Homeobox" evidence="12">
    <location>
        <begin position="1422"/>
        <end position="1481"/>
    </location>
</feature>
<dbReference type="SUPFAM" id="SSF57667">
    <property type="entry name" value="beta-beta-alpha zinc fingers"/>
    <property type="match status" value="4"/>
</dbReference>
<evidence type="ECO:0000256" key="13">
    <source>
        <dbReference type="RuleBase" id="RU000682"/>
    </source>
</evidence>
<dbReference type="EMBL" id="GFPF01013439">
    <property type="protein sequence ID" value="MAA24585.1"/>
    <property type="molecule type" value="Transcribed_RNA"/>
</dbReference>
<dbReference type="PROSITE" id="PS50071">
    <property type="entry name" value="HOMEOBOX_2"/>
    <property type="match status" value="4"/>
</dbReference>
<feature type="domain" description="Homeobox" evidence="16">
    <location>
        <begin position="2192"/>
        <end position="2252"/>
    </location>
</feature>
<feature type="domain" description="Homeobox" evidence="16">
    <location>
        <begin position="1420"/>
        <end position="1480"/>
    </location>
</feature>
<feature type="compositionally biased region" description="Basic and acidic residues" evidence="15">
    <location>
        <begin position="319"/>
        <end position="329"/>
    </location>
</feature>
<dbReference type="FunFam" id="1.10.10.60:FF:000080">
    <property type="entry name" value="Zinc finger homeobox protein 2"/>
    <property type="match status" value="1"/>
</dbReference>
<keyword evidence="5" id="KW-0862">Zinc</keyword>
<feature type="compositionally biased region" description="Acidic residues" evidence="15">
    <location>
        <begin position="646"/>
        <end position="656"/>
    </location>
</feature>
<feature type="domain" description="C2H2-type" evidence="17">
    <location>
        <begin position="709"/>
        <end position="738"/>
    </location>
</feature>
<feature type="region of interest" description="Disordered" evidence="15">
    <location>
        <begin position="637"/>
        <end position="657"/>
    </location>
</feature>
<feature type="region of interest" description="Disordered" evidence="15">
    <location>
        <begin position="1269"/>
        <end position="1317"/>
    </location>
</feature>
<dbReference type="InterPro" id="IPR009057">
    <property type="entry name" value="Homeodomain-like_sf"/>
</dbReference>
<keyword evidence="7 12" id="KW-0238">DNA-binding</keyword>
<feature type="region of interest" description="Disordered" evidence="15">
    <location>
        <begin position="1513"/>
        <end position="1618"/>
    </location>
</feature>
<protein>
    <submittedName>
        <fullName evidence="18">Zinc finger homeobox protein 4</fullName>
    </submittedName>
</protein>
<dbReference type="PANTHER" id="PTHR45891:SF3">
    <property type="entry name" value="ZINC FINGER PROTEIN 2"/>
    <property type="match status" value="1"/>
</dbReference>
<feature type="compositionally biased region" description="Polar residues" evidence="15">
    <location>
        <begin position="2047"/>
        <end position="2056"/>
    </location>
</feature>
<evidence type="ECO:0000256" key="12">
    <source>
        <dbReference type="PROSITE-ProRule" id="PRU00108"/>
    </source>
</evidence>
<feature type="compositionally biased region" description="Polar residues" evidence="15">
    <location>
        <begin position="828"/>
        <end position="844"/>
    </location>
</feature>
<keyword evidence="6" id="KW-0805">Transcription regulation</keyword>
<comment type="subcellular location">
    <subcellularLocation>
        <location evidence="1 12 13">Nucleus</location>
    </subcellularLocation>
</comment>
<feature type="region of interest" description="Disordered" evidence="15">
    <location>
        <begin position="2037"/>
        <end position="2068"/>
    </location>
</feature>
<evidence type="ECO:0000256" key="8">
    <source>
        <dbReference type="ARBA" id="ARBA00023155"/>
    </source>
</evidence>
<sequence length="2408" mass="265253">MAYNHALLMMASQQHQQQQALAAAAAGSPLASPTMDMEHPDPTLRLELSTDDTSQLFQCCVCGLFSVDSVEALGAHFQQDRTRQREDEVLMAVAGSYVCKLCSYKTNLRANFQLHCKTDKHLQRLQHVNHIKEGGPRNDWKLKYVNVSNPVQVRCNACDYYTNSVHKLQLHAASARHDLVARLFLFLVAAETNLRGDVARHYQCTACGFHSRTRSGLLGHAHSLRHLQHTRAKDESSAGESWKDIFLVKEYAGNEHVSFDVDVENKGTEAMEVDLPPPVLPAEDREAANKSGGPSSPGSMLKQALLENAAKAEAAASSHRSEEEKASEGHKCKLCNFTAKSQTLLHAHVSSQHSSQQQAQQQPKSVQCPLCQEQFKALNKIESHLVETHNVTSEGMQRLLALVDTSVWASTVTTAKQGKHPTTKHNALPTANEDSDSADADCQASDSENKEKMGLDDCLSMEDLTCGACGKSFSILEELFSHQTDTGHLELKQTPRGPGYLCWKKACNQYFMTPQAVQVHFKEIHSRRSQQQQLQHQLAVSERHVYKYRCNQCSLAFKTLEKLQLHSQYHVIRAATQCVLCGRSFRSVAALQKHVETSHIDMTPEELEQYKTSLVNNPLLTSGGGAVLDPQTTELLKKESNREEDAPLDEEMDTDDGVQINENDGNVEPMDTSVHGLSEGGTLKEQFFEDYINSQAMAEDSYNDPARKYKCHRCKVAFTRQSYLTSHNKTLLHRKGEKLSYPMEKYLDPNRPYKCDICKESFTQKNILLVHYNSVSHLHKLKLSLKDGSSPAPTLLPSSANVTPLTVAPTNCSNSVTSQAAVAPPQSPTLSQVMAHSPTNNNNNESEKKPFKCNICKVAYTQGSTLDIHMRSVLHQTRASKLHELAITGQVDLSSPLIEKPESGVPLPSDSPQPSQQKSLSDMLSTSKPPQQAPELPQKQPEVSSQNLSHAHSAPSTPVPASTSTTPTSQDHSDGSCLHHVITSTVSHVGQQPVLLSSQITSSQGMVTCNRCSAILMSQEALIQHQQLYCVATSVAQSTSPMVVAQKHPVHSHHHQHHTSQQVVPDNQLTNPQLQAAATATQQLLRLRSPYPRSKPPMYKHLLEGFGFDVVMQFNEFNQKRMKRDAEKREQILQQQQQQQPKEDSDKPTSPKMEAVQVKKEAEEVEPEKENTMPEINRSVCNLCQKEFSSIWVLKAHREEVHHDIVPLDFVSKLADDFRTEYDKKNASQVPTEEGMLDLASSQAAGGQADGASPGAAVGVSTVGVGGTGGSNGAGGGSGNTNSSGTNAAGHSPQLPTPASATPPVSLSVAPQASQQQPVSEASTVTANQMAAQLQFNQLLMSMGLGMGLPMGMNMPFAAAMNMHPPLIPVVMPPHMDPLITSAFNHPMMPGAMDPSFFAAQQKLLQQQHQQLAQAQQQAQQQKRARTRISDEQLRILRAYFDINNSPTEEQLMEMSEKSGLPLKVIKHWFRNTLFKERQRNKDSPYNFNNPPSTYLNLEEYEKTGEAKVIPLSEKNNNADDGSISTVKPVPPSTASKEAPTSSTTTPSEAPVKKDTIKEEARIEVASTDTQDSVASSNATQNGEGVLLTPKVEAPALQPSQHNSGGSSSSSSSGGKSEFLSSLTSRLSVDPPLDLASPVHHGFLLGTPPPPLLERSSSTTPTPMTSTPSAGSSGKRANRTRFTDYQIKVLQEFFETNAYPKDDDLEYLSKLLNLSPRVIVVWFQNARQKARKVYENQPPSAPEDDGSGRFQRTPGLNYQCKKCLQVFQRYYELIKHQKTSCFKDENPLAAQLKAAATGSGTGTGSSGGGGSGDDRSMVSASNPPSPRTPEPPCKSPQNGSYRCDKCSLVFPRFDLWREHQIVHIMNPNLFPNYPPNSSFGILQYEGQQQQQQLALQSPPPQLQLPWKRKLEEDQPQQLQQQDNKDPTGDPPRDKRLRTTILPEQLDYLYQKYQMESNPSRKMLENIARDVGLKKRVVQVWFQNTRARERKGQFRAHQQVIHKRCPFCRALFKARSALESHLATRHADLYSKGELNIDSFPDGDADSNPGTPTSSASEESKAISPSAGSDLVHSTMKKYYEDSLKKYLDEMTGAPTDLSVKPKANKAEVSGGEAPLDLSKPLRLDSDRSGDHLSVSEKSMDLRIGVSDDARSETHSESTDNMDGDDSFFESNPTSPLGLHGAGGQQPSRPVSGSGKRFRTQMTTVQLKVMKSIFADYKTPSMAECEMLGREIGLPKRVVQVWFQNARAKEKKSKLAFAKTFGQEIEPPKPPEECSLCSVKYNHQFSNTSMQDHLFSKRHIDALRNHIDNIKKMTDDGAPERSADTDKAPSLVQQLQMLGQGLPPSFALPSPKEDAKKGDEPKKDDAPPPPDSLAPYLYAAGLPGYYPGAAAGVPSAFIHPTLFSGRNKL</sequence>
<feature type="domain" description="C2H2-type" evidence="17">
    <location>
        <begin position="753"/>
        <end position="777"/>
    </location>
</feature>
<dbReference type="GO" id="GO:0000981">
    <property type="term" value="F:DNA-binding transcription factor activity, RNA polymerase II-specific"/>
    <property type="evidence" value="ECO:0007669"/>
    <property type="project" value="InterPro"/>
</dbReference>
<evidence type="ECO:0000256" key="2">
    <source>
        <dbReference type="ARBA" id="ARBA00022723"/>
    </source>
</evidence>
<dbReference type="SUPFAM" id="SSF46689">
    <property type="entry name" value="Homeodomain-like"/>
    <property type="match status" value="4"/>
</dbReference>
<feature type="region of interest" description="Disordered" evidence="15">
    <location>
        <begin position="1640"/>
        <end position="1678"/>
    </location>
</feature>
<dbReference type="Pfam" id="PF00046">
    <property type="entry name" value="Homeodomain"/>
    <property type="match status" value="4"/>
</dbReference>
<feature type="compositionally biased region" description="Basic and acidic residues" evidence="15">
    <location>
        <begin position="1551"/>
        <end position="1563"/>
    </location>
</feature>
<feature type="region of interest" description="Disordered" evidence="15">
    <location>
        <begin position="817"/>
        <end position="848"/>
    </location>
</feature>
<feature type="compositionally biased region" description="Low complexity" evidence="15">
    <location>
        <begin position="1604"/>
        <end position="1618"/>
    </location>
</feature>
<dbReference type="InterPro" id="IPR003604">
    <property type="entry name" value="Matrin/U1-like-C_Znf_C2H2"/>
</dbReference>
<feature type="compositionally biased region" description="Basic and acidic residues" evidence="15">
    <location>
        <begin position="1157"/>
        <end position="1171"/>
    </location>
</feature>
<evidence type="ECO:0000256" key="3">
    <source>
        <dbReference type="ARBA" id="ARBA00022737"/>
    </source>
</evidence>
<feature type="domain" description="Homeobox" evidence="16">
    <location>
        <begin position="1931"/>
        <end position="1991"/>
    </location>
</feature>
<feature type="region of interest" description="Disordered" evidence="15">
    <location>
        <begin position="2093"/>
        <end position="2198"/>
    </location>
</feature>
<feature type="domain" description="C2H2-type" evidence="17">
    <location>
        <begin position="1179"/>
        <end position="1207"/>
    </location>
</feature>
<dbReference type="CDD" id="cd00086">
    <property type="entry name" value="homeodomain"/>
    <property type="match status" value="4"/>
</dbReference>
<feature type="region of interest" description="Disordered" evidence="15">
    <location>
        <begin position="310"/>
        <end position="329"/>
    </location>
</feature>
<feature type="region of interest" description="Disordered" evidence="15">
    <location>
        <begin position="271"/>
        <end position="300"/>
    </location>
</feature>
<feature type="region of interest" description="Disordered" evidence="15">
    <location>
        <begin position="1794"/>
        <end position="1839"/>
    </location>
</feature>
<feature type="compositionally biased region" description="Gly residues" evidence="15">
    <location>
        <begin position="1799"/>
        <end position="1811"/>
    </location>
</feature>
<evidence type="ECO:0000256" key="10">
    <source>
        <dbReference type="ARBA" id="ARBA00023242"/>
    </source>
</evidence>
<feature type="compositionally biased region" description="Low complexity" evidence="15">
    <location>
        <begin position="1656"/>
        <end position="1673"/>
    </location>
</feature>
<feature type="region of interest" description="Disordered" evidence="15">
    <location>
        <begin position="893"/>
        <end position="976"/>
    </location>
</feature>
<feature type="DNA-binding region" description="Homeobox" evidence="12">
    <location>
        <begin position="1675"/>
        <end position="1734"/>
    </location>
</feature>
<feature type="coiled-coil region" evidence="14">
    <location>
        <begin position="1398"/>
        <end position="1432"/>
    </location>
</feature>
<feature type="compositionally biased region" description="Pro residues" evidence="15">
    <location>
        <begin position="1823"/>
        <end position="1834"/>
    </location>
</feature>
<dbReference type="PROSITE" id="PS00027">
    <property type="entry name" value="HOMEOBOX_1"/>
    <property type="match status" value="2"/>
</dbReference>
<feature type="compositionally biased region" description="Low complexity" evidence="15">
    <location>
        <begin position="949"/>
        <end position="969"/>
    </location>
</feature>
<dbReference type="PANTHER" id="PTHR45891">
    <property type="entry name" value="ZINC FINGER HOMEOBOX PROTEIN"/>
    <property type="match status" value="1"/>
</dbReference>
<dbReference type="InterPro" id="IPR036236">
    <property type="entry name" value="Znf_C2H2_sf"/>
</dbReference>
<accession>A0A224Z5P8</accession>
<feature type="DNA-binding region" description="Homeobox" evidence="12">
    <location>
        <begin position="2194"/>
        <end position="2253"/>
    </location>
</feature>
<dbReference type="PROSITE" id="PS50157">
    <property type="entry name" value="ZINC_FINGER_C2H2_2"/>
    <property type="match status" value="8"/>
</dbReference>
<feature type="compositionally biased region" description="Low complexity" evidence="15">
    <location>
        <begin position="1280"/>
        <end position="1290"/>
    </location>
</feature>
<keyword evidence="8 12" id="KW-0371">Homeobox</keyword>
<reference evidence="18" key="1">
    <citation type="journal article" date="2017" name="Parasit. Vectors">
        <title>Sialotranscriptomics of Rhipicephalus zambeziensis reveals intricate expression profiles of secretory proteins and suggests tight temporal transcriptional regulation during blood-feeding.</title>
        <authorList>
            <person name="de Castro M.H."/>
            <person name="de Klerk D."/>
            <person name="Pienaar R."/>
            <person name="Rees D.J.G."/>
            <person name="Mans B.J."/>
        </authorList>
    </citation>
    <scope>NUCLEOTIDE SEQUENCE</scope>
    <source>
        <tissue evidence="18">Salivary glands</tissue>
    </source>
</reference>
<feature type="compositionally biased region" description="Polar residues" evidence="15">
    <location>
        <begin position="1297"/>
        <end position="1317"/>
    </location>
</feature>
<evidence type="ECO:0000256" key="5">
    <source>
        <dbReference type="ARBA" id="ARBA00022833"/>
    </source>
</evidence>
<feature type="region of interest" description="Disordered" evidence="15">
    <location>
        <begin position="1910"/>
        <end position="1937"/>
    </location>
</feature>
<evidence type="ECO:0000256" key="4">
    <source>
        <dbReference type="ARBA" id="ARBA00022771"/>
    </source>
</evidence>
<evidence type="ECO:0000256" key="9">
    <source>
        <dbReference type="ARBA" id="ARBA00023163"/>
    </source>
</evidence>
<evidence type="ECO:0000256" key="6">
    <source>
        <dbReference type="ARBA" id="ARBA00023015"/>
    </source>
</evidence>
<dbReference type="GO" id="GO:0005634">
    <property type="term" value="C:nucleus"/>
    <property type="evidence" value="ECO:0007669"/>
    <property type="project" value="UniProtKB-SubCell"/>
</dbReference>
<keyword evidence="14" id="KW-0175">Coiled coil</keyword>
<evidence type="ECO:0000256" key="15">
    <source>
        <dbReference type="SAM" id="MobiDB-lite"/>
    </source>
</evidence>
<dbReference type="FunFam" id="1.10.10.60:FF:000064">
    <property type="entry name" value="Zinc finger homeobox protein 4"/>
    <property type="match status" value="1"/>
</dbReference>
<evidence type="ECO:0000256" key="7">
    <source>
        <dbReference type="ARBA" id="ARBA00023125"/>
    </source>
</evidence>
<keyword evidence="2" id="KW-0479">Metal-binding</keyword>
<dbReference type="FunFam" id="3.30.160.60:FF:000768">
    <property type="entry name" value="zinc finger homeobox protein 3 isoform X2"/>
    <property type="match status" value="1"/>
</dbReference>
<feature type="compositionally biased region" description="Basic and acidic residues" evidence="15">
    <location>
        <begin position="2350"/>
        <end position="2365"/>
    </location>
</feature>
<keyword evidence="4 11" id="KW-0863">Zinc-finger</keyword>
<keyword evidence="3" id="KW-0677">Repeat</keyword>
<dbReference type="PROSITE" id="PS00028">
    <property type="entry name" value="ZINC_FINGER_C2H2_1"/>
    <property type="match status" value="11"/>
</dbReference>
<evidence type="ECO:0000256" key="14">
    <source>
        <dbReference type="SAM" id="Coils"/>
    </source>
</evidence>
<organism evidence="18">
    <name type="scientific">Rhipicephalus zambeziensis</name>
    <dbReference type="NCBI Taxonomy" id="60191"/>
    <lineage>
        <taxon>Eukaryota</taxon>
        <taxon>Metazoa</taxon>
        <taxon>Ecdysozoa</taxon>
        <taxon>Arthropoda</taxon>
        <taxon>Chelicerata</taxon>
        <taxon>Arachnida</taxon>
        <taxon>Acari</taxon>
        <taxon>Parasitiformes</taxon>
        <taxon>Ixodida</taxon>
        <taxon>Ixodoidea</taxon>
        <taxon>Ixodidae</taxon>
        <taxon>Rhipicephalinae</taxon>
        <taxon>Rhipicephalus</taxon>
        <taxon>Rhipicephalus</taxon>
    </lineage>
</organism>
<dbReference type="GO" id="GO:0008270">
    <property type="term" value="F:zinc ion binding"/>
    <property type="evidence" value="ECO:0007669"/>
    <property type="project" value="UniProtKB-KW"/>
</dbReference>
<feature type="compositionally biased region" description="Gly residues" evidence="15">
    <location>
        <begin position="1269"/>
        <end position="1279"/>
    </location>
</feature>
<feature type="domain" description="C2H2-type" evidence="17">
    <location>
        <begin position="464"/>
        <end position="493"/>
    </location>
</feature>
<feature type="DNA-binding region" description="Homeobox" evidence="12">
    <location>
        <begin position="1933"/>
        <end position="1992"/>
    </location>
</feature>
<feature type="region of interest" description="Disordered" evidence="15">
    <location>
        <begin position="2340"/>
        <end position="2374"/>
    </location>
</feature>
<feature type="compositionally biased region" description="Low complexity" evidence="15">
    <location>
        <begin position="906"/>
        <end position="922"/>
    </location>
</feature>
<name>A0A224Z5P8_9ACAR</name>
<evidence type="ECO:0000259" key="16">
    <source>
        <dbReference type="PROSITE" id="PS50071"/>
    </source>
</evidence>
<feature type="domain" description="C2H2-type" evidence="17">
    <location>
        <begin position="548"/>
        <end position="570"/>
    </location>
</feature>
<evidence type="ECO:0000313" key="18">
    <source>
        <dbReference type="EMBL" id="MAA24585.1"/>
    </source>
</evidence>
<dbReference type="InterPro" id="IPR001356">
    <property type="entry name" value="HD"/>
</dbReference>
<keyword evidence="9" id="KW-0804">Transcription</keyword>
<feature type="domain" description="C2H2-type" evidence="17">
    <location>
        <begin position="576"/>
        <end position="604"/>
    </location>
</feature>
<keyword evidence="10 12" id="KW-0539">Nucleus</keyword>
<proteinExistence type="predicted"/>
<feature type="domain" description="C2H2-type" evidence="17">
    <location>
        <begin position="1758"/>
        <end position="1787"/>
    </location>
</feature>
<dbReference type="SMART" id="SM00451">
    <property type="entry name" value="ZnF_U1"/>
    <property type="match status" value="7"/>
</dbReference>
<dbReference type="Pfam" id="PF24056">
    <property type="entry name" value="zf-C2H2_ZFHX3"/>
    <property type="match status" value="1"/>
</dbReference>
<feature type="domain" description="C2H2-type" evidence="17">
    <location>
        <begin position="851"/>
        <end position="880"/>
    </location>
</feature>
<evidence type="ECO:0000256" key="11">
    <source>
        <dbReference type="PROSITE-ProRule" id="PRU00042"/>
    </source>
</evidence>
<feature type="domain" description="Homeobox" evidence="16">
    <location>
        <begin position="1673"/>
        <end position="1733"/>
    </location>
</feature>
<feature type="compositionally biased region" description="Polar residues" evidence="15">
    <location>
        <begin position="1567"/>
        <end position="1583"/>
    </location>
</feature>
<evidence type="ECO:0000259" key="17">
    <source>
        <dbReference type="PROSITE" id="PS50157"/>
    </source>
</evidence>
<feature type="region of interest" description="Disordered" evidence="15">
    <location>
        <begin position="1121"/>
        <end position="1171"/>
    </location>
</feature>
<dbReference type="Gene3D" id="1.10.10.60">
    <property type="entry name" value="Homeodomain-like"/>
    <property type="match status" value="4"/>
</dbReference>
<dbReference type="InterPro" id="IPR051968">
    <property type="entry name" value="ZnFinger_Homeobox_TR"/>
</dbReference>
<feature type="compositionally biased region" description="Low complexity" evidence="15">
    <location>
        <begin position="1533"/>
        <end position="1550"/>
    </location>
</feature>
<dbReference type="SMART" id="SM00355">
    <property type="entry name" value="ZnF_C2H2"/>
    <property type="match status" value="17"/>
</dbReference>
<dbReference type="InterPro" id="IPR017970">
    <property type="entry name" value="Homeobox_CS"/>
</dbReference>
<dbReference type="SMART" id="SM00389">
    <property type="entry name" value="HOX"/>
    <property type="match status" value="4"/>
</dbReference>
<feature type="compositionally biased region" description="Basic and acidic residues" evidence="15">
    <location>
        <begin position="2119"/>
        <end position="2157"/>
    </location>
</feature>